<keyword evidence="3" id="KW-1185">Reference proteome</keyword>
<dbReference type="Gene3D" id="2.60.120.560">
    <property type="entry name" value="Exo-inulinase, domain 1"/>
    <property type="match status" value="1"/>
</dbReference>
<reference evidence="2 3" key="1">
    <citation type="submission" date="2019-02" db="EMBL/GenBank/DDBJ databases">
        <title>Deep-cultivation of Planctomycetes and their phenomic and genomic characterization uncovers novel biology.</title>
        <authorList>
            <person name="Wiegand S."/>
            <person name="Jogler M."/>
            <person name="Boedeker C."/>
            <person name="Pinto D."/>
            <person name="Vollmers J."/>
            <person name="Rivas-Marin E."/>
            <person name="Kohn T."/>
            <person name="Peeters S.H."/>
            <person name="Heuer A."/>
            <person name="Rast P."/>
            <person name="Oberbeckmann S."/>
            <person name="Bunk B."/>
            <person name="Jeske O."/>
            <person name="Meyerdierks A."/>
            <person name="Storesund J.E."/>
            <person name="Kallscheuer N."/>
            <person name="Luecker S."/>
            <person name="Lage O.M."/>
            <person name="Pohl T."/>
            <person name="Merkel B.J."/>
            <person name="Hornburger P."/>
            <person name="Mueller R.-W."/>
            <person name="Bruemmer F."/>
            <person name="Labrenz M."/>
            <person name="Spormann A.M."/>
            <person name="Op den Camp H."/>
            <person name="Overmann J."/>
            <person name="Amann R."/>
            <person name="Jetten M.S.M."/>
            <person name="Mascher T."/>
            <person name="Medema M.H."/>
            <person name="Devos D.P."/>
            <person name="Kaster A.-K."/>
            <person name="Ovreas L."/>
            <person name="Rohde M."/>
            <person name="Galperin M.Y."/>
            <person name="Jogler C."/>
        </authorList>
    </citation>
    <scope>NUCLEOTIDE SEQUENCE [LARGE SCALE GENOMIC DNA]</scope>
    <source>
        <strain evidence="2 3">Poly30</strain>
    </source>
</reference>
<evidence type="ECO:0000259" key="1">
    <source>
        <dbReference type="Pfam" id="PF06439"/>
    </source>
</evidence>
<dbReference type="AlphaFoldDB" id="A0A518EKQ3"/>
<feature type="domain" description="3-keto-alpha-glucoside-1,2-lyase/3-keto-2-hydroxy-glucal hydratase" evidence="1">
    <location>
        <begin position="56"/>
        <end position="285"/>
    </location>
</feature>
<gene>
    <name evidence="2" type="ORF">Poly30_01670</name>
</gene>
<dbReference type="EMBL" id="CP036434">
    <property type="protein sequence ID" value="QDV04674.1"/>
    <property type="molecule type" value="Genomic_DNA"/>
</dbReference>
<dbReference type="RefSeq" id="WP_419190794.1">
    <property type="nucleotide sequence ID" value="NZ_CP036434.1"/>
</dbReference>
<evidence type="ECO:0000313" key="2">
    <source>
        <dbReference type="EMBL" id="QDV04674.1"/>
    </source>
</evidence>
<dbReference type="GO" id="GO:0016787">
    <property type="term" value="F:hydrolase activity"/>
    <property type="evidence" value="ECO:0007669"/>
    <property type="project" value="InterPro"/>
</dbReference>
<dbReference type="Pfam" id="PF06439">
    <property type="entry name" value="3keto-disac_hyd"/>
    <property type="match status" value="1"/>
</dbReference>
<dbReference type="Proteomes" id="UP000320390">
    <property type="component" value="Chromosome"/>
</dbReference>
<evidence type="ECO:0000313" key="3">
    <source>
        <dbReference type="Proteomes" id="UP000320390"/>
    </source>
</evidence>
<protein>
    <recommendedName>
        <fullName evidence="1">3-keto-alpha-glucoside-1,2-lyase/3-keto-2-hydroxy-glucal hydratase domain-containing protein</fullName>
    </recommendedName>
</protein>
<organism evidence="2 3">
    <name type="scientific">Saltatorellus ferox</name>
    <dbReference type="NCBI Taxonomy" id="2528018"/>
    <lineage>
        <taxon>Bacteria</taxon>
        <taxon>Pseudomonadati</taxon>
        <taxon>Planctomycetota</taxon>
        <taxon>Planctomycetia</taxon>
        <taxon>Planctomycetia incertae sedis</taxon>
        <taxon>Saltatorellus</taxon>
    </lineage>
</organism>
<name>A0A518EKQ3_9BACT</name>
<dbReference type="InterPro" id="IPR010496">
    <property type="entry name" value="AL/BT2_dom"/>
</dbReference>
<proteinExistence type="predicted"/>
<accession>A0A518EKQ3</accession>
<sequence>MTQLLLGRLMARPEAQITLLAGTAILSFALGVRPTTSLADQEGAPAAAPIEADEAEWVALFNGKDLEGWTPKFAGQKAGENYLDTFRVEDGLLRVVYDGYGDFGAKFGHLFFKEPFSSYDLRVVYRFREGQVKGGPGWAFRNNGVMLHGQTPESMDVDQDFPASIEAQLLGQNTGGGERSNANLCTPSTNVEIGGEVKLDHCIQSGGPTSYGEDWVTFEVQVRGNRVIRHYVNGEKVMEYQRPQLDPRDPYAKKLIEGGAEIQLSSGTISIQAESHPIDFKSIEIHVVEKDAE</sequence>